<keyword evidence="2" id="KW-1185">Reference proteome</keyword>
<proteinExistence type="predicted"/>
<evidence type="ECO:0000313" key="1">
    <source>
        <dbReference type="EMBL" id="RKH37902.1"/>
    </source>
</evidence>
<evidence type="ECO:0000313" key="2">
    <source>
        <dbReference type="Proteomes" id="UP000273405"/>
    </source>
</evidence>
<dbReference type="AlphaFoldDB" id="A0A3A8ND71"/>
<sequence length="80" mass="8436">MSKDVTVNVLIADPFLERIDGVVSGLRAAGLRDITVLAEVGLVQGVAREDTLAGLERVPGVSAVERSREVRVPPPGSETQ</sequence>
<name>A0A3A8ND71_9BACT</name>
<organism evidence="1 2">
    <name type="scientific">Corallococcus sicarius</name>
    <dbReference type="NCBI Taxonomy" id="2316726"/>
    <lineage>
        <taxon>Bacteria</taxon>
        <taxon>Pseudomonadati</taxon>
        <taxon>Myxococcota</taxon>
        <taxon>Myxococcia</taxon>
        <taxon>Myxococcales</taxon>
        <taxon>Cystobacterineae</taxon>
        <taxon>Myxococcaceae</taxon>
        <taxon>Corallococcus</taxon>
    </lineage>
</organism>
<dbReference type="RefSeq" id="WP_120628334.1">
    <property type="nucleotide sequence ID" value="NZ_RAWG01000217.1"/>
</dbReference>
<accession>A0A3A8ND71</accession>
<dbReference type="EMBL" id="RAWG01000217">
    <property type="protein sequence ID" value="RKH37902.1"/>
    <property type="molecule type" value="Genomic_DNA"/>
</dbReference>
<dbReference type="Proteomes" id="UP000273405">
    <property type="component" value="Unassembled WGS sequence"/>
</dbReference>
<dbReference type="OrthoDB" id="4948868at2"/>
<reference evidence="2" key="1">
    <citation type="submission" date="2018-09" db="EMBL/GenBank/DDBJ databases">
        <authorList>
            <person name="Livingstone P.G."/>
            <person name="Whitworth D.E."/>
        </authorList>
    </citation>
    <scope>NUCLEOTIDE SEQUENCE [LARGE SCALE GENOMIC DNA]</scope>
    <source>
        <strain evidence="2">CA040B</strain>
    </source>
</reference>
<evidence type="ECO:0008006" key="3">
    <source>
        <dbReference type="Google" id="ProtNLM"/>
    </source>
</evidence>
<protein>
    <recommendedName>
        <fullName evidence="3">Ketohydroxyglutarate aldolase</fullName>
    </recommendedName>
</protein>
<comment type="caution">
    <text evidence="1">The sequence shown here is derived from an EMBL/GenBank/DDBJ whole genome shotgun (WGS) entry which is preliminary data.</text>
</comment>
<gene>
    <name evidence="1" type="ORF">D7X12_28045</name>
</gene>